<protein>
    <submittedName>
        <fullName evidence="1">Uncharacterized protein</fullName>
    </submittedName>
</protein>
<proteinExistence type="predicted"/>
<accession>A0AAJ2KW53</accession>
<gene>
    <name evidence="1" type="ORF">RYX45_03050</name>
</gene>
<dbReference type="RefSeq" id="WP_022626978.1">
    <property type="nucleotide sequence ID" value="NZ_CP117835.1"/>
</dbReference>
<comment type="caution">
    <text evidence="1">The sequence shown here is derived from an EMBL/GenBank/DDBJ whole genome shotgun (WGS) entry which is preliminary data.</text>
</comment>
<evidence type="ECO:0000313" key="1">
    <source>
        <dbReference type="EMBL" id="MDV2884140.1"/>
    </source>
</evidence>
<sequence>MNYPVARLEQNQLQTVRQLEQDLGVILIAYTPEDDPAKKPEQINQQRDLDFF</sequence>
<name>A0AAJ2KW53_ALKPS</name>
<dbReference type="AlphaFoldDB" id="A0AAJ2KW53"/>
<reference evidence="1" key="1">
    <citation type="submission" date="2023-10" db="EMBL/GenBank/DDBJ databases">
        <title>Screening of Alkalihalophilus pseudofirmusBZ-TG-HK211 and Its Alleviation of Salt Stress on Rapeseed Growth.</title>
        <authorList>
            <person name="Zhao B."/>
            <person name="Guo T."/>
        </authorList>
    </citation>
    <scope>NUCLEOTIDE SEQUENCE</scope>
    <source>
        <strain evidence="1">BZ-TG-HK211</strain>
    </source>
</reference>
<dbReference type="EMBL" id="JAWJAY010000001">
    <property type="protein sequence ID" value="MDV2884140.1"/>
    <property type="molecule type" value="Genomic_DNA"/>
</dbReference>
<dbReference type="Proteomes" id="UP001285636">
    <property type="component" value="Unassembled WGS sequence"/>
</dbReference>
<organism evidence="1 2">
    <name type="scientific">Alkalihalophilus pseudofirmus</name>
    <name type="common">Bacillus pseudofirmus</name>
    <dbReference type="NCBI Taxonomy" id="79885"/>
    <lineage>
        <taxon>Bacteria</taxon>
        <taxon>Bacillati</taxon>
        <taxon>Bacillota</taxon>
        <taxon>Bacilli</taxon>
        <taxon>Bacillales</taxon>
        <taxon>Bacillaceae</taxon>
        <taxon>Alkalihalophilus</taxon>
    </lineage>
</organism>
<evidence type="ECO:0000313" key="2">
    <source>
        <dbReference type="Proteomes" id="UP001285636"/>
    </source>
</evidence>